<keyword evidence="3" id="KW-1185">Reference proteome</keyword>
<organism evidence="2 3">
    <name type="scientific">Physocladia obscura</name>
    <dbReference type="NCBI Taxonomy" id="109957"/>
    <lineage>
        <taxon>Eukaryota</taxon>
        <taxon>Fungi</taxon>
        <taxon>Fungi incertae sedis</taxon>
        <taxon>Chytridiomycota</taxon>
        <taxon>Chytridiomycota incertae sedis</taxon>
        <taxon>Chytridiomycetes</taxon>
        <taxon>Chytridiales</taxon>
        <taxon>Chytriomycetaceae</taxon>
        <taxon>Physocladia</taxon>
    </lineage>
</organism>
<dbReference type="EMBL" id="JADGJH010001213">
    <property type="protein sequence ID" value="KAJ3116676.1"/>
    <property type="molecule type" value="Genomic_DNA"/>
</dbReference>
<feature type="signal peptide" evidence="1">
    <location>
        <begin position="1"/>
        <end position="24"/>
    </location>
</feature>
<evidence type="ECO:0000313" key="3">
    <source>
        <dbReference type="Proteomes" id="UP001211907"/>
    </source>
</evidence>
<keyword evidence="1" id="KW-0732">Signal</keyword>
<dbReference type="AlphaFoldDB" id="A0AAD5XF68"/>
<gene>
    <name evidence="2" type="ORF">HK100_000999</name>
</gene>
<dbReference type="Proteomes" id="UP001211907">
    <property type="component" value="Unassembled WGS sequence"/>
</dbReference>
<reference evidence="2" key="1">
    <citation type="submission" date="2020-05" db="EMBL/GenBank/DDBJ databases">
        <title>Phylogenomic resolution of chytrid fungi.</title>
        <authorList>
            <person name="Stajich J.E."/>
            <person name="Amses K."/>
            <person name="Simmons R."/>
            <person name="Seto K."/>
            <person name="Myers J."/>
            <person name="Bonds A."/>
            <person name="Quandt C.A."/>
            <person name="Barry K."/>
            <person name="Liu P."/>
            <person name="Grigoriev I."/>
            <person name="Longcore J.E."/>
            <person name="James T.Y."/>
        </authorList>
    </citation>
    <scope>NUCLEOTIDE SEQUENCE</scope>
    <source>
        <strain evidence="2">JEL0513</strain>
    </source>
</reference>
<accession>A0AAD5XF68</accession>
<name>A0AAD5XF68_9FUNG</name>
<evidence type="ECO:0000313" key="2">
    <source>
        <dbReference type="EMBL" id="KAJ3116676.1"/>
    </source>
</evidence>
<evidence type="ECO:0000256" key="1">
    <source>
        <dbReference type="SAM" id="SignalP"/>
    </source>
</evidence>
<feature type="chain" id="PRO_5042196150" evidence="1">
    <location>
        <begin position="25"/>
        <end position="206"/>
    </location>
</feature>
<sequence>MRIGTGLVAAVITMIALAVVGVKSLPVANVGAGVGVEFGRQAQWGAGAVGRRDNATDLANSDDPSAALTDEQRDEINRNGLNASHVTQAIYVIAALVAVLAGCVFFSSVDDDGDGDEDDSNTEEALALIREGEVDNILNAHGGRPDYNPDGTLKAVIETDWKPARTITIKQHQNMEDKEREILDENFNLAMAHVHSHRIGSQKHSG</sequence>
<protein>
    <submittedName>
        <fullName evidence="2">Uncharacterized protein</fullName>
    </submittedName>
</protein>
<comment type="caution">
    <text evidence="2">The sequence shown here is derived from an EMBL/GenBank/DDBJ whole genome shotgun (WGS) entry which is preliminary data.</text>
</comment>
<proteinExistence type="predicted"/>